<keyword evidence="6" id="KW-1185">Reference proteome</keyword>
<sequence>MNLRRRRHRGFSLFVFFEPTVIDFSLFVSFEPAATTDFSRFAFFIDDDKLLLQVFFKSAVTASFFTSVGVQLQEDLVFGQLYFSTLKCFNASWTSTKVDQAVETFAEQLDAGHKDSCSWRGNCCADSLVQFPPMLPSAIIGGYKDRCDGLL</sequence>
<dbReference type="Proteomes" id="UP000734854">
    <property type="component" value="Unassembled WGS sequence"/>
</dbReference>
<feature type="transmembrane region" description="Helical" evidence="3">
    <location>
        <begin position="12"/>
        <end position="30"/>
    </location>
</feature>
<dbReference type="GO" id="GO:0005634">
    <property type="term" value="C:nucleus"/>
    <property type="evidence" value="ECO:0007669"/>
    <property type="project" value="UniProtKB-SubCell"/>
</dbReference>
<organism evidence="5 6">
    <name type="scientific">Zingiber officinale</name>
    <name type="common">Ginger</name>
    <name type="synonym">Amomum zingiber</name>
    <dbReference type="NCBI Taxonomy" id="94328"/>
    <lineage>
        <taxon>Eukaryota</taxon>
        <taxon>Viridiplantae</taxon>
        <taxon>Streptophyta</taxon>
        <taxon>Embryophyta</taxon>
        <taxon>Tracheophyta</taxon>
        <taxon>Spermatophyta</taxon>
        <taxon>Magnoliopsida</taxon>
        <taxon>Liliopsida</taxon>
        <taxon>Zingiberales</taxon>
        <taxon>Zingiberaceae</taxon>
        <taxon>Zingiber</taxon>
    </lineage>
</organism>
<accession>A0A8J5GUK8</accession>
<dbReference type="Pfam" id="PF07967">
    <property type="entry name" value="zf-C3HC"/>
    <property type="match status" value="1"/>
</dbReference>
<dbReference type="InterPro" id="IPR012935">
    <property type="entry name" value="NuBaID_N"/>
</dbReference>
<reference evidence="5 6" key="1">
    <citation type="submission" date="2020-08" db="EMBL/GenBank/DDBJ databases">
        <title>Plant Genome Project.</title>
        <authorList>
            <person name="Zhang R.-G."/>
        </authorList>
    </citation>
    <scope>NUCLEOTIDE SEQUENCE [LARGE SCALE GENOMIC DNA]</scope>
    <source>
        <tissue evidence="5">Rhizome</tissue>
    </source>
</reference>
<feature type="transmembrane region" description="Helical" evidence="3">
    <location>
        <begin position="50"/>
        <end position="70"/>
    </location>
</feature>
<proteinExistence type="predicted"/>
<dbReference type="EMBL" id="JACMSC010000009">
    <property type="protein sequence ID" value="KAG6506518.1"/>
    <property type="molecule type" value="Genomic_DNA"/>
</dbReference>
<feature type="domain" description="C3HC-type" evidence="4">
    <location>
        <begin position="89"/>
        <end position="151"/>
    </location>
</feature>
<evidence type="ECO:0000256" key="2">
    <source>
        <dbReference type="ARBA" id="ARBA00023242"/>
    </source>
</evidence>
<keyword evidence="3" id="KW-1133">Transmembrane helix</keyword>
<dbReference type="AlphaFoldDB" id="A0A8J5GUK8"/>
<evidence type="ECO:0000313" key="5">
    <source>
        <dbReference type="EMBL" id="KAG6506518.1"/>
    </source>
</evidence>
<dbReference type="PANTHER" id="PTHR15835">
    <property type="entry name" value="NUCLEAR-INTERACTING PARTNER OF ALK"/>
    <property type="match status" value="1"/>
</dbReference>
<dbReference type="PANTHER" id="PTHR15835:SF16">
    <property type="entry name" value="F20D23.9 PROTEIN"/>
    <property type="match status" value="1"/>
</dbReference>
<comment type="subcellular location">
    <subcellularLocation>
        <location evidence="1">Nucleus</location>
    </subcellularLocation>
</comment>
<evidence type="ECO:0000256" key="3">
    <source>
        <dbReference type="SAM" id="Phobius"/>
    </source>
</evidence>
<comment type="caution">
    <text evidence="5">The sequence shown here is derived from an EMBL/GenBank/DDBJ whole genome shotgun (WGS) entry which is preliminary data.</text>
</comment>
<keyword evidence="3" id="KW-0472">Membrane</keyword>
<evidence type="ECO:0000256" key="1">
    <source>
        <dbReference type="ARBA" id="ARBA00004123"/>
    </source>
</evidence>
<name>A0A8J5GUK8_ZINOF</name>
<dbReference type="GO" id="GO:0008270">
    <property type="term" value="F:zinc ion binding"/>
    <property type="evidence" value="ECO:0007669"/>
    <property type="project" value="InterPro"/>
</dbReference>
<keyword evidence="3" id="KW-0812">Transmembrane</keyword>
<keyword evidence="2" id="KW-0539">Nucleus</keyword>
<evidence type="ECO:0000313" key="6">
    <source>
        <dbReference type="Proteomes" id="UP000734854"/>
    </source>
</evidence>
<evidence type="ECO:0000259" key="4">
    <source>
        <dbReference type="Pfam" id="PF07967"/>
    </source>
</evidence>
<gene>
    <name evidence="5" type="ORF">ZIOFF_031842</name>
</gene>
<protein>
    <recommendedName>
        <fullName evidence="4">C3HC-type domain-containing protein</fullName>
    </recommendedName>
</protein>